<gene>
    <name evidence="2" type="ORF">CLV38_10666</name>
</gene>
<dbReference type="OrthoDB" id="9812537at2"/>
<dbReference type="PANTHER" id="PTHR14859:SF1">
    <property type="entry name" value="PGAP2-INTERACTING PROTEIN"/>
    <property type="match status" value="1"/>
</dbReference>
<protein>
    <submittedName>
        <fullName evidence="2">Maltose 6'-phosphate phosphatase</fullName>
    </submittedName>
</protein>
<sequence>MKVLTLNTHSWMEEDPYGKLESLVESLAAEAYDIIALQEVNQSMDGDVIKDETFISPREDQLIVPIKEDNFAYLLVEKLKEKGLSYYWSWAANHIGYDVYDEGVAVLSREPFKAESHLISRADDYASHYTRKVLKAKIERSGKRWTVMSAHYSWWKNDQEEKLFQHEWEQTLAVIQPDERERLIVMGDFNNEPQTDNEGYALIERTAPFIKDSFKAAGTSIGEATVERAIDGWEGHQDHKRIDYVFVGNGIQVNRYRVVFDGKAQPVISDHFGVEAMINEKLTKS</sequence>
<dbReference type="InterPro" id="IPR036691">
    <property type="entry name" value="Endo/exonu/phosph_ase_sf"/>
</dbReference>
<comment type="caution">
    <text evidence="2">The sequence shown here is derived from an EMBL/GenBank/DDBJ whole genome shotgun (WGS) entry which is preliminary data.</text>
</comment>
<proteinExistence type="predicted"/>
<reference evidence="2 3" key="1">
    <citation type="submission" date="2018-03" db="EMBL/GenBank/DDBJ databases">
        <title>Genomic Encyclopedia of Archaeal and Bacterial Type Strains, Phase II (KMG-II): from individual species to whole genera.</title>
        <authorList>
            <person name="Goeker M."/>
        </authorList>
    </citation>
    <scope>NUCLEOTIDE SEQUENCE [LARGE SCALE GENOMIC DNA]</scope>
    <source>
        <strain evidence="2 3">DSM 13175</strain>
    </source>
</reference>
<dbReference type="EMBL" id="PVTO01000006">
    <property type="protein sequence ID" value="PRY83161.1"/>
    <property type="molecule type" value="Genomic_DNA"/>
</dbReference>
<dbReference type="GO" id="GO:0006506">
    <property type="term" value="P:GPI anchor biosynthetic process"/>
    <property type="evidence" value="ECO:0007669"/>
    <property type="project" value="TreeGrafter"/>
</dbReference>
<dbReference type="AlphaFoldDB" id="A0A2T0W8X1"/>
<dbReference type="Proteomes" id="UP000238205">
    <property type="component" value="Unassembled WGS sequence"/>
</dbReference>
<evidence type="ECO:0000313" key="2">
    <source>
        <dbReference type="EMBL" id="PRY83161.1"/>
    </source>
</evidence>
<dbReference type="RefSeq" id="WP_106192079.1">
    <property type="nucleotide sequence ID" value="NZ_PVTO01000006.1"/>
</dbReference>
<dbReference type="Pfam" id="PF03372">
    <property type="entry name" value="Exo_endo_phos"/>
    <property type="match status" value="1"/>
</dbReference>
<keyword evidence="3" id="KW-1185">Reference proteome</keyword>
<dbReference type="GO" id="GO:0003824">
    <property type="term" value="F:catalytic activity"/>
    <property type="evidence" value="ECO:0007669"/>
    <property type="project" value="InterPro"/>
</dbReference>
<evidence type="ECO:0000313" key="3">
    <source>
        <dbReference type="Proteomes" id="UP000238205"/>
    </source>
</evidence>
<feature type="domain" description="Endonuclease/exonuclease/phosphatase" evidence="1">
    <location>
        <begin position="20"/>
        <end position="271"/>
    </location>
</feature>
<dbReference type="CDD" id="cd09079">
    <property type="entry name" value="RgfB-like"/>
    <property type="match status" value="1"/>
</dbReference>
<organism evidence="2 3">
    <name type="scientific">Alkalibacterium olivapovliticus</name>
    <dbReference type="NCBI Taxonomy" id="99907"/>
    <lineage>
        <taxon>Bacteria</taxon>
        <taxon>Bacillati</taxon>
        <taxon>Bacillota</taxon>
        <taxon>Bacilli</taxon>
        <taxon>Lactobacillales</taxon>
        <taxon>Carnobacteriaceae</taxon>
        <taxon>Alkalibacterium</taxon>
    </lineage>
</organism>
<name>A0A2T0W8X1_9LACT</name>
<dbReference type="GO" id="GO:0016020">
    <property type="term" value="C:membrane"/>
    <property type="evidence" value="ECO:0007669"/>
    <property type="project" value="GOC"/>
</dbReference>
<evidence type="ECO:0000259" key="1">
    <source>
        <dbReference type="Pfam" id="PF03372"/>
    </source>
</evidence>
<dbReference type="InterPro" id="IPR005135">
    <property type="entry name" value="Endo/exonuclease/phosphatase"/>
</dbReference>
<dbReference type="PANTHER" id="PTHR14859">
    <property type="entry name" value="CALCOFLUOR WHITE HYPERSENSITIVE PROTEIN PRECURSOR"/>
    <property type="match status" value="1"/>
</dbReference>
<dbReference type="InterPro" id="IPR051916">
    <property type="entry name" value="GPI-anchor_lipid_remodeler"/>
</dbReference>
<dbReference type="Gene3D" id="3.60.10.10">
    <property type="entry name" value="Endonuclease/exonuclease/phosphatase"/>
    <property type="match status" value="1"/>
</dbReference>
<accession>A0A2T0W8X1</accession>
<dbReference type="SUPFAM" id="SSF56219">
    <property type="entry name" value="DNase I-like"/>
    <property type="match status" value="1"/>
</dbReference>